<organism evidence="5 6">
    <name type="scientific">Siculibacillus lacustris</name>
    <dbReference type="NCBI Taxonomy" id="1549641"/>
    <lineage>
        <taxon>Bacteria</taxon>
        <taxon>Pseudomonadati</taxon>
        <taxon>Pseudomonadota</taxon>
        <taxon>Alphaproteobacteria</taxon>
        <taxon>Hyphomicrobiales</taxon>
        <taxon>Ancalomicrobiaceae</taxon>
        <taxon>Siculibacillus</taxon>
    </lineage>
</organism>
<dbReference type="RefSeq" id="WP_131310347.1">
    <property type="nucleotide sequence ID" value="NZ_SJFN01000022.1"/>
</dbReference>
<reference evidence="5 6" key="1">
    <citation type="submission" date="2019-02" db="EMBL/GenBank/DDBJ databases">
        <title>Siculibacillus lacustris gen. nov., sp. nov., a new rosette-forming bacterium isolated from a freshwater crater lake (Lake St. Ana, Romania).</title>
        <authorList>
            <person name="Felfoldi T."/>
            <person name="Marton Z."/>
            <person name="Szabo A."/>
            <person name="Mentes A."/>
            <person name="Boka K."/>
            <person name="Marialigeti K."/>
            <person name="Mathe I."/>
            <person name="Koncz M."/>
            <person name="Schumann P."/>
            <person name="Toth E."/>
        </authorList>
    </citation>
    <scope>NUCLEOTIDE SEQUENCE [LARGE SCALE GENOMIC DNA]</scope>
    <source>
        <strain evidence="5 6">SA-279</strain>
    </source>
</reference>
<evidence type="ECO:0000313" key="6">
    <source>
        <dbReference type="Proteomes" id="UP000292781"/>
    </source>
</evidence>
<dbReference type="Pfam" id="PF03802">
    <property type="entry name" value="CitX"/>
    <property type="match status" value="1"/>
</dbReference>
<dbReference type="NCBIfam" id="TIGR03124">
    <property type="entry name" value="citrate_citX"/>
    <property type="match status" value="1"/>
</dbReference>
<dbReference type="Proteomes" id="UP000292781">
    <property type="component" value="Unassembled WGS sequence"/>
</dbReference>
<dbReference type="OrthoDB" id="3196716at2"/>
<dbReference type="GO" id="GO:0016829">
    <property type="term" value="F:lyase activity"/>
    <property type="evidence" value="ECO:0007669"/>
    <property type="project" value="UniProtKB-KW"/>
</dbReference>
<evidence type="ECO:0000256" key="3">
    <source>
        <dbReference type="ARBA" id="ARBA00022695"/>
    </source>
</evidence>
<evidence type="ECO:0000256" key="1">
    <source>
        <dbReference type="ARBA" id="ARBA00012524"/>
    </source>
</evidence>
<protein>
    <recommendedName>
        <fullName evidence="1">citrate lyase holo-[acyl-carrier protein] synthase</fullName>
        <ecNumber evidence="1">2.7.7.61</ecNumber>
    </recommendedName>
</protein>
<keyword evidence="3 5" id="KW-0548">Nucleotidyltransferase</keyword>
<keyword evidence="5" id="KW-0456">Lyase</keyword>
<evidence type="ECO:0000313" key="5">
    <source>
        <dbReference type="EMBL" id="TBW36095.1"/>
    </source>
</evidence>
<comment type="caution">
    <text evidence="5">The sequence shown here is derived from an EMBL/GenBank/DDBJ whole genome shotgun (WGS) entry which is preliminary data.</text>
</comment>
<dbReference type="AlphaFoldDB" id="A0A4Q9VKW7"/>
<dbReference type="InterPro" id="IPR005551">
    <property type="entry name" value="CitX"/>
</dbReference>
<accession>A0A4Q9VKW7</accession>
<evidence type="ECO:0000256" key="2">
    <source>
        <dbReference type="ARBA" id="ARBA00022679"/>
    </source>
</evidence>
<dbReference type="EC" id="2.7.7.61" evidence="1"/>
<evidence type="ECO:0000256" key="4">
    <source>
        <dbReference type="ARBA" id="ARBA00048574"/>
    </source>
</evidence>
<proteinExistence type="predicted"/>
<dbReference type="GO" id="GO:0051191">
    <property type="term" value="P:prosthetic group biosynthetic process"/>
    <property type="evidence" value="ECO:0007669"/>
    <property type="project" value="InterPro"/>
</dbReference>
<gene>
    <name evidence="5" type="primary">citX</name>
    <name evidence="5" type="ORF">EYW49_14700</name>
</gene>
<keyword evidence="2 5" id="KW-0808">Transferase</keyword>
<name>A0A4Q9VKW7_9HYPH</name>
<dbReference type="GO" id="GO:0050519">
    <property type="term" value="F:holo-citrate lyase synthase activity"/>
    <property type="evidence" value="ECO:0007669"/>
    <property type="project" value="UniProtKB-EC"/>
</dbReference>
<comment type="catalytic activity">
    <reaction evidence="4">
        <text>apo-[citrate lyase ACP] + 2'-(5''-triphospho-alpha-D-ribosyl)-3'-dephospho-CoA = holo-[citrate lyase ACP] + diphosphate</text>
        <dbReference type="Rhea" id="RHEA:16333"/>
        <dbReference type="Rhea" id="RHEA-COMP:10157"/>
        <dbReference type="Rhea" id="RHEA-COMP:10158"/>
        <dbReference type="ChEBI" id="CHEBI:29999"/>
        <dbReference type="ChEBI" id="CHEBI:33019"/>
        <dbReference type="ChEBI" id="CHEBI:61378"/>
        <dbReference type="ChEBI" id="CHEBI:82683"/>
        <dbReference type="EC" id="2.7.7.61"/>
    </reaction>
</comment>
<dbReference type="EMBL" id="SJFN01000022">
    <property type="protein sequence ID" value="TBW36095.1"/>
    <property type="molecule type" value="Genomic_DNA"/>
</dbReference>
<sequence length="187" mass="19281">MTDAPRDRRAGPVPPLAAVLAARERRVARRDAALAAGAATVVVVTPVMPGPVKLCGIASDAQSAALAALAHLFAEAGWAHATVGTESAATGFEAIFAVAAEPLAVKRATVALEDGHPLGRLWDIDVTGPDGATLSRRDLGAAPRRCLVCDAPGHACARSQAHPLDQLLTVMEERLDAAHADDPDPRT</sequence>
<keyword evidence="6" id="KW-1185">Reference proteome</keyword>